<evidence type="ECO:0000313" key="9">
    <source>
        <dbReference type="EMBL" id="MFC0581543.1"/>
    </source>
</evidence>
<evidence type="ECO:0000256" key="5">
    <source>
        <dbReference type="ARBA" id="ARBA00022989"/>
    </source>
</evidence>
<reference evidence="9 10" key="1">
    <citation type="submission" date="2024-09" db="EMBL/GenBank/DDBJ databases">
        <authorList>
            <person name="Sun Q."/>
            <person name="Mori K."/>
        </authorList>
    </citation>
    <scope>NUCLEOTIDE SEQUENCE [LARGE SCALE GENOMIC DNA]</scope>
    <source>
        <strain evidence="9 10">NCAIM B.02604</strain>
    </source>
</reference>
<keyword evidence="10" id="KW-1185">Reference proteome</keyword>
<keyword evidence="6 8" id="KW-0472">Membrane</keyword>
<evidence type="ECO:0000256" key="2">
    <source>
        <dbReference type="ARBA" id="ARBA00022676"/>
    </source>
</evidence>
<organism evidence="9 10">
    <name type="scientific">Micrococcoides hystricis</name>
    <dbReference type="NCBI Taxonomy" id="1572761"/>
    <lineage>
        <taxon>Bacteria</taxon>
        <taxon>Bacillati</taxon>
        <taxon>Actinomycetota</taxon>
        <taxon>Actinomycetes</taxon>
        <taxon>Micrococcales</taxon>
        <taxon>Micrococcaceae</taxon>
        <taxon>Micrococcoides</taxon>
    </lineage>
</organism>
<keyword evidence="3" id="KW-0808">Transferase</keyword>
<feature type="transmembrane region" description="Helical" evidence="8">
    <location>
        <begin position="371"/>
        <end position="389"/>
    </location>
</feature>
<keyword evidence="4 8" id="KW-0812">Transmembrane</keyword>
<feature type="transmembrane region" description="Helical" evidence="8">
    <location>
        <begin position="95"/>
        <end position="114"/>
    </location>
</feature>
<dbReference type="InterPro" id="IPR049829">
    <property type="entry name" value="MptA/B-like"/>
</dbReference>
<evidence type="ECO:0000256" key="8">
    <source>
        <dbReference type="SAM" id="Phobius"/>
    </source>
</evidence>
<feature type="transmembrane region" description="Helical" evidence="8">
    <location>
        <begin position="126"/>
        <end position="149"/>
    </location>
</feature>
<protein>
    <submittedName>
        <fullName evidence="9">Polyprenol phosphomannose-dependent alpha 1,6 mannosyltransferase MptB</fullName>
    </submittedName>
</protein>
<evidence type="ECO:0000313" key="10">
    <source>
        <dbReference type="Proteomes" id="UP001589862"/>
    </source>
</evidence>
<dbReference type="GO" id="GO:0016757">
    <property type="term" value="F:glycosyltransferase activity"/>
    <property type="evidence" value="ECO:0007669"/>
    <property type="project" value="UniProtKB-KW"/>
</dbReference>
<accession>A0ABV6P8Y5</accession>
<comment type="similarity">
    <text evidence="7">Belongs to the MptA/B family.</text>
</comment>
<feature type="transmembrane region" description="Helical" evidence="8">
    <location>
        <begin position="337"/>
        <end position="359"/>
    </location>
</feature>
<evidence type="ECO:0000256" key="6">
    <source>
        <dbReference type="ARBA" id="ARBA00023136"/>
    </source>
</evidence>
<dbReference type="EMBL" id="JBHLUB010000018">
    <property type="protein sequence ID" value="MFC0581543.1"/>
    <property type="molecule type" value="Genomic_DNA"/>
</dbReference>
<name>A0ABV6P8Y5_9MICC</name>
<proteinExistence type="inferred from homology"/>
<comment type="caution">
    <text evidence="9">The sequence shown here is derived from an EMBL/GenBank/DDBJ whole genome shotgun (WGS) entry which is preliminary data.</text>
</comment>
<feature type="transmembrane region" description="Helical" evidence="8">
    <location>
        <begin position="55"/>
        <end position="75"/>
    </location>
</feature>
<evidence type="ECO:0000256" key="4">
    <source>
        <dbReference type="ARBA" id="ARBA00022692"/>
    </source>
</evidence>
<sequence>MTATKQNKPHGMTHWLEPARNVLTLLATTLGHHRVSRWLFGAPEHEVRPALAQGLFASILITIGSWGVGSLPQAGESLFSGTTILVPMRTETSGVIISAVLLTLGSMLLVRAWLRLSQRIDPRCQAAASFVSRAIWLWSAPVLLSFPIFSRDVYSYLAQGRLYASGANPYENWVSQLPGWFMQGADGLWAESYSPYGPLFLVLAAGFWWISGGIPEVGVLLFRLLSLASMWLMMKYLIKLSAFLRTSVTFALWLAVANPLFLIIMVAGAHNDVLMLALLLAGTWWLARQRFIIGVVLIGLSIAIKPIVIVTVPFLVFLSLRQRESDGVSLSERFSRWVGALGILAVALAVIGIATGLWFGWIPAMLTSGSAAFPYAPVGLIGLGLGWLAGLVGANPATVPAIFYTSMRVLAAVVLVWWALHTQRDCLVMQKVPRDAALALVAVVLSAPIVQPWYLLWVLPLFVLWRSEPARWLRWLYLGIAILVLVGVIEQFSVAQWIPQLLVKLIAVGVGLLYLFYIVLIDPKTSVIFRDRPDARVRRGLNDAESVD</sequence>
<feature type="transmembrane region" description="Helical" evidence="8">
    <location>
        <begin position="401"/>
        <end position="420"/>
    </location>
</feature>
<evidence type="ECO:0000256" key="3">
    <source>
        <dbReference type="ARBA" id="ARBA00022679"/>
    </source>
</evidence>
<feature type="transmembrane region" description="Helical" evidence="8">
    <location>
        <begin position="436"/>
        <end position="455"/>
    </location>
</feature>
<dbReference type="Pfam" id="PF26314">
    <property type="entry name" value="MptA_B_family"/>
    <property type="match status" value="1"/>
</dbReference>
<dbReference type="NCBIfam" id="NF038066">
    <property type="entry name" value="MptB"/>
    <property type="match status" value="1"/>
</dbReference>
<feature type="transmembrane region" description="Helical" evidence="8">
    <location>
        <begin position="501"/>
        <end position="520"/>
    </location>
</feature>
<dbReference type="Proteomes" id="UP001589862">
    <property type="component" value="Unassembled WGS sequence"/>
</dbReference>
<dbReference type="RefSeq" id="WP_377458233.1">
    <property type="nucleotide sequence ID" value="NZ_JBHLUB010000018.1"/>
</dbReference>
<feature type="transmembrane region" description="Helical" evidence="8">
    <location>
        <begin position="199"/>
        <end position="224"/>
    </location>
</feature>
<keyword evidence="2 9" id="KW-0328">Glycosyltransferase</keyword>
<gene>
    <name evidence="9" type="primary">mptB</name>
    <name evidence="9" type="ORF">ACFFFR_03945</name>
</gene>
<feature type="transmembrane region" description="Helical" evidence="8">
    <location>
        <begin position="291"/>
        <end position="317"/>
    </location>
</feature>
<evidence type="ECO:0000256" key="1">
    <source>
        <dbReference type="ARBA" id="ARBA00004141"/>
    </source>
</evidence>
<keyword evidence="5 8" id="KW-1133">Transmembrane helix</keyword>
<feature type="transmembrane region" description="Helical" evidence="8">
    <location>
        <begin position="475"/>
        <end position="494"/>
    </location>
</feature>
<evidence type="ECO:0000256" key="7">
    <source>
        <dbReference type="ARBA" id="ARBA00043987"/>
    </source>
</evidence>
<comment type="subcellular location">
    <subcellularLocation>
        <location evidence="1">Membrane</location>
        <topology evidence="1">Multi-pass membrane protein</topology>
    </subcellularLocation>
</comment>